<gene>
    <name evidence="1" type="ORF">HELGO_WM90742</name>
</gene>
<dbReference type="Pfam" id="PF04365">
    <property type="entry name" value="BrnT_toxin"/>
    <property type="match status" value="1"/>
</dbReference>
<evidence type="ECO:0008006" key="2">
    <source>
        <dbReference type="Google" id="ProtNLM"/>
    </source>
</evidence>
<dbReference type="EMBL" id="CACVAS010000059">
    <property type="protein sequence ID" value="CAA6813695.1"/>
    <property type="molecule type" value="Genomic_DNA"/>
</dbReference>
<dbReference type="Gene3D" id="3.10.450.530">
    <property type="entry name" value="Ribonuclease toxin, BrnT, of type II toxin-antitoxin system"/>
    <property type="match status" value="1"/>
</dbReference>
<proteinExistence type="predicted"/>
<dbReference type="AlphaFoldDB" id="A0A6S6T611"/>
<reference evidence="1" key="1">
    <citation type="submission" date="2020-01" db="EMBL/GenBank/DDBJ databases">
        <authorList>
            <person name="Meier V. D."/>
            <person name="Meier V D."/>
        </authorList>
    </citation>
    <scope>NUCLEOTIDE SEQUENCE</scope>
    <source>
        <strain evidence="1">HLG_WM_MAG_01</strain>
    </source>
</reference>
<dbReference type="InterPro" id="IPR007460">
    <property type="entry name" value="BrnT_toxin"/>
</dbReference>
<evidence type="ECO:0000313" key="1">
    <source>
        <dbReference type="EMBL" id="CAA6813695.1"/>
    </source>
</evidence>
<dbReference type="InterPro" id="IPR038573">
    <property type="entry name" value="BrnT_sf"/>
</dbReference>
<organism evidence="1">
    <name type="scientific">uncultured Sulfurovum sp</name>
    <dbReference type="NCBI Taxonomy" id="269237"/>
    <lineage>
        <taxon>Bacteria</taxon>
        <taxon>Pseudomonadati</taxon>
        <taxon>Campylobacterota</taxon>
        <taxon>Epsilonproteobacteria</taxon>
        <taxon>Campylobacterales</taxon>
        <taxon>Sulfurovaceae</taxon>
        <taxon>Sulfurovum</taxon>
        <taxon>environmental samples</taxon>
    </lineage>
</organism>
<sequence>MKKIRFEWDEVKAQTNEKKHNVSFLEASSVFLDEHAIEFYDDKHSEWEDRFLLLGLSNNLNLLMVCHCYREANGVIRIISARKATKNEAKHYN</sequence>
<protein>
    <recommendedName>
        <fullName evidence="2">BrnT family toxin</fullName>
    </recommendedName>
</protein>
<accession>A0A6S6T611</accession>
<name>A0A6S6T611_9BACT</name>